<protein>
    <submittedName>
        <fullName evidence="3">SusD/RagB family nutrient-binding outer membrane lipoprotein</fullName>
    </submittedName>
</protein>
<evidence type="ECO:0000313" key="4">
    <source>
        <dbReference type="Proteomes" id="UP000606003"/>
    </source>
</evidence>
<dbReference type="SUPFAM" id="SSF48452">
    <property type="entry name" value="TPR-like"/>
    <property type="match status" value="1"/>
</dbReference>
<feature type="region of interest" description="Disordered" evidence="1">
    <location>
        <begin position="302"/>
        <end position="321"/>
    </location>
</feature>
<sequence length="478" mass="52249">MKKTLLIALSSLVLATGGCVDNLKEYNIDVKNPSQVPGISLVANAQRTLARTVTSTNVNLNPFRLYSQYWTETTYTDESNYDIKTRQIDRSFWDALYAALGNLNEAKRLIPNDKFSSAKVIANQQACTEIMAVYAWSVLVNTYGNVPYTEALDFTKTQPKYDDAKTIYNSLFTRLDAAIAALDPSAEGLGSNDIIYNGDVANWKRFGNSLKLRLAMTIADDDLTKARTLVQQAAPGVFTSLSQQAQANFVATPPNTNPLYEDLVQSGRHDFVGTTLFVDTLKGLNDPRLTIFFNPAAASGTYEGGENGGDNSDYPSYSEAGEKLREPTLPGVLLSYSEVEFLLAEAAARGFTVTGTVTSHYNAAVTASILEWGGSAADASAYLAQRTVAYATAPGTTYREKIGFQKWISLYDQPVMGWTEWRRLDTPRLVAPAGAKSDIPLRLTYPTPESNLNTANYQAASSAIGGDKVSSKLFWDKF</sequence>
<gene>
    <name evidence="3" type="ORF">IC234_18630</name>
</gene>
<dbReference type="InterPro" id="IPR011990">
    <property type="entry name" value="TPR-like_helical_dom_sf"/>
</dbReference>
<evidence type="ECO:0000313" key="3">
    <source>
        <dbReference type="EMBL" id="MBD2724150.1"/>
    </source>
</evidence>
<accession>A0ABR8JZL2</accession>
<keyword evidence="3" id="KW-0449">Lipoprotein</keyword>
<dbReference type="Gene3D" id="1.25.40.390">
    <property type="match status" value="1"/>
</dbReference>
<organism evidence="3 4">
    <name type="scientific">Hymenobacter armeniacus</name>
    <dbReference type="NCBI Taxonomy" id="2771358"/>
    <lineage>
        <taxon>Bacteria</taxon>
        <taxon>Pseudomonadati</taxon>
        <taxon>Bacteroidota</taxon>
        <taxon>Cytophagia</taxon>
        <taxon>Cytophagales</taxon>
        <taxon>Hymenobacteraceae</taxon>
        <taxon>Hymenobacter</taxon>
    </lineage>
</organism>
<evidence type="ECO:0000256" key="1">
    <source>
        <dbReference type="SAM" id="MobiDB-lite"/>
    </source>
</evidence>
<proteinExistence type="predicted"/>
<feature type="signal peptide" evidence="2">
    <location>
        <begin position="1"/>
        <end position="15"/>
    </location>
</feature>
<dbReference type="InterPro" id="IPR041662">
    <property type="entry name" value="SusD-like_2"/>
</dbReference>
<keyword evidence="2" id="KW-0732">Signal</keyword>
<comment type="caution">
    <text evidence="3">The sequence shown here is derived from an EMBL/GenBank/DDBJ whole genome shotgun (WGS) entry which is preliminary data.</text>
</comment>
<feature type="chain" id="PRO_5046029527" evidence="2">
    <location>
        <begin position="16"/>
        <end position="478"/>
    </location>
</feature>
<dbReference type="Proteomes" id="UP000606003">
    <property type="component" value="Unassembled WGS sequence"/>
</dbReference>
<dbReference type="EMBL" id="JACXAC010000006">
    <property type="protein sequence ID" value="MBD2724150.1"/>
    <property type="molecule type" value="Genomic_DNA"/>
</dbReference>
<keyword evidence="4" id="KW-1185">Reference proteome</keyword>
<dbReference type="RefSeq" id="WP_190927629.1">
    <property type="nucleotide sequence ID" value="NZ_JACXAC010000006.1"/>
</dbReference>
<evidence type="ECO:0000256" key="2">
    <source>
        <dbReference type="SAM" id="SignalP"/>
    </source>
</evidence>
<reference evidence="3 4" key="1">
    <citation type="submission" date="2020-09" db="EMBL/GenBank/DDBJ databases">
        <authorList>
            <person name="Kim M.K."/>
        </authorList>
    </citation>
    <scope>NUCLEOTIDE SEQUENCE [LARGE SCALE GENOMIC DNA]</scope>
    <source>
        <strain evidence="3 4">BT189</strain>
    </source>
</reference>
<dbReference type="Pfam" id="PF12771">
    <property type="entry name" value="SusD-like_2"/>
    <property type="match status" value="1"/>
</dbReference>
<name>A0ABR8JZL2_9BACT</name>
<dbReference type="PROSITE" id="PS51257">
    <property type="entry name" value="PROKAR_LIPOPROTEIN"/>
    <property type="match status" value="1"/>
</dbReference>